<keyword evidence="9 10" id="KW-1015">Disulfide bond</keyword>
<dbReference type="Gene3D" id="1.10.287.810">
    <property type="entry name" value="Mitochondrial import inner membrane translocase subunit tim13 like domains"/>
    <property type="match status" value="1"/>
</dbReference>
<comment type="similarity">
    <text evidence="1 10">Belongs to the small Tim family.</text>
</comment>
<comment type="subunit">
    <text evidence="10">Heterohexamer.</text>
</comment>
<dbReference type="InterPro" id="IPR004217">
    <property type="entry name" value="Tim10-like"/>
</dbReference>
<evidence type="ECO:0000256" key="4">
    <source>
        <dbReference type="ARBA" id="ARBA00022792"/>
    </source>
</evidence>
<keyword evidence="4 10" id="KW-0472">Membrane</keyword>
<comment type="subcellular location">
    <subcellularLocation>
        <location evidence="10">Mitochondrion inner membrane</location>
        <topology evidence="10">Peripheral membrane protein</topology>
        <orientation evidence="10">Intermembrane side</orientation>
    </subcellularLocation>
</comment>
<comment type="caution">
    <text evidence="13">The sequence shown here is derived from an EMBL/GenBank/DDBJ whole genome shotgun (WGS) entry which is preliminary data.</text>
</comment>
<keyword evidence="10" id="KW-0143">Chaperone</keyword>
<name>A0ABR2WVP1_9FUNG</name>
<keyword evidence="6 10" id="KW-0653">Protein transport</keyword>
<keyword evidence="14" id="KW-1185">Reference proteome</keyword>
<sequence>MDFNHLSPAERSHMEQILQEKQMKDFMRLYSSLVQRCFNDCIKDFTTKALTTREDTCVGRCIDKFLKHNDRIGQRFAEQNAAMMSQQQQQQLPPSPFQTNM</sequence>
<feature type="region of interest" description="Disordered" evidence="11">
    <location>
        <begin position="81"/>
        <end position="101"/>
    </location>
</feature>
<keyword evidence="5" id="KW-0862">Zinc</keyword>
<keyword evidence="7 10" id="KW-0811">Translocation</keyword>
<evidence type="ECO:0000256" key="7">
    <source>
        <dbReference type="ARBA" id="ARBA00023010"/>
    </source>
</evidence>
<evidence type="ECO:0000256" key="8">
    <source>
        <dbReference type="ARBA" id="ARBA00023128"/>
    </source>
</evidence>
<organism evidence="13 14">
    <name type="scientific">Basidiobolus ranarum</name>
    <dbReference type="NCBI Taxonomy" id="34480"/>
    <lineage>
        <taxon>Eukaryota</taxon>
        <taxon>Fungi</taxon>
        <taxon>Fungi incertae sedis</taxon>
        <taxon>Zoopagomycota</taxon>
        <taxon>Entomophthoromycotina</taxon>
        <taxon>Basidiobolomycetes</taxon>
        <taxon>Basidiobolales</taxon>
        <taxon>Basidiobolaceae</taxon>
        <taxon>Basidiobolus</taxon>
    </lineage>
</organism>
<evidence type="ECO:0000313" key="14">
    <source>
        <dbReference type="Proteomes" id="UP001479436"/>
    </source>
</evidence>
<keyword evidence="2 10" id="KW-0813">Transport</keyword>
<dbReference type="InterPro" id="IPR050673">
    <property type="entry name" value="Mito_inner_translocase_sub"/>
</dbReference>
<proteinExistence type="inferred from homology"/>
<evidence type="ECO:0000256" key="5">
    <source>
        <dbReference type="ARBA" id="ARBA00022833"/>
    </source>
</evidence>
<evidence type="ECO:0000256" key="11">
    <source>
        <dbReference type="SAM" id="MobiDB-lite"/>
    </source>
</evidence>
<keyword evidence="8 10" id="KW-0496">Mitochondrion</keyword>
<evidence type="ECO:0000313" key="13">
    <source>
        <dbReference type="EMBL" id="KAK9765582.1"/>
    </source>
</evidence>
<dbReference type="Pfam" id="PF02953">
    <property type="entry name" value="zf-Tim10_DDP"/>
    <property type="match status" value="1"/>
</dbReference>
<dbReference type="Proteomes" id="UP001479436">
    <property type="component" value="Unassembled WGS sequence"/>
</dbReference>
<feature type="domain" description="Tim10-like" evidence="12">
    <location>
        <begin position="16"/>
        <end position="78"/>
    </location>
</feature>
<evidence type="ECO:0000256" key="9">
    <source>
        <dbReference type="ARBA" id="ARBA00023157"/>
    </source>
</evidence>
<evidence type="ECO:0000256" key="6">
    <source>
        <dbReference type="ARBA" id="ARBA00022927"/>
    </source>
</evidence>
<accession>A0ABR2WVP1</accession>
<comment type="function">
    <text evidence="10">Mitochondrial intermembrane chaperone that participates in the import and insertion of some multi-pass transmembrane proteins into the mitochondrial inner membrane. Also required for the transfer of beta-barrel precursors from the TOM complex to the sorting and assembly machinery (SAM complex) of the outer membrane. Acts as a chaperone-like protein that protects the hydrophobic precursors from aggregation and guide them through the mitochondrial intermembrane space.</text>
</comment>
<evidence type="ECO:0000256" key="2">
    <source>
        <dbReference type="ARBA" id="ARBA00022448"/>
    </source>
</evidence>
<protein>
    <recommendedName>
        <fullName evidence="10">Mitochondrial import inner membrane translocase subunit</fullName>
    </recommendedName>
</protein>
<reference evidence="13 14" key="1">
    <citation type="submission" date="2023-04" db="EMBL/GenBank/DDBJ databases">
        <title>Genome of Basidiobolus ranarum AG-B5.</title>
        <authorList>
            <person name="Stajich J.E."/>
            <person name="Carter-House D."/>
            <person name="Gryganskyi A."/>
        </authorList>
    </citation>
    <scope>NUCLEOTIDE SEQUENCE [LARGE SCALE GENOMIC DNA]</scope>
    <source>
        <strain evidence="13 14">AG-B5</strain>
    </source>
</reference>
<comment type="domain">
    <text evidence="10">The twin CX3C motif contains 4 conserved Cys residues that form 2 disulfide bonds in the mitochondrial intermembrane space.</text>
</comment>
<evidence type="ECO:0000256" key="1">
    <source>
        <dbReference type="ARBA" id="ARBA00006720"/>
    </source>
</evidence>
<keyword evidence="4 10" id="KW-0999">Mitochondrion inner membrane</keyword>
<gene>
    <name evidence="13" type="primary">TIM9_1</name>
    <name evidence="13" type="ORF">K7432_005970</name>
</gene>
<evidence type="ECO:0000259" key="12">
    <source>
        <dbReference type="Pfam" id="PF02953"/>
    </source>
</evidence>
<dbReference type="PANTHER" id="PTHR13172">
    <property type="entry name" value="MITOCHONDRIAL IMPORT INNER MEMBRANE TRANSLOCASE SUBUNIT TIM9B"/>
    <property type="match status" value="1"/>
</dbReference>
<dbReference type="EMBL" id="JASJQH010000250">
    <property type="protein sequence ID" value="KAK9765582.1"/>
    <property type="molecule type" value="Genomic_DNA"/>
</dbReference>
<evidence type="ECO:0000256" key="10">
    <source>
        <dbReference type="RuleBase" id="RU367043"/>
    </source>
</evidence>
<dbReference type="InterPro" id="IPR035427">
    <property type="entry name" value="Tim10-like_dom_sf"/>
</dbReference>
<keyword evidence="3" id="KW-0479">Metal-binding</keyword>
<evidence type="ECO:0000256" key="3">
    <source>
        <dbReference type="ARBA" id="ARBA00022723"/>
    </source>
</evidence>
<dbReference type="SUPFAM" id="SSF144122">
    <property type="entry name" value="Tim10-like"/>
    <property type="match status" value="1"/>
</dbReference>